<accession>A0A5B7ENX3</accession>
<organism evidence="1 2">
    <name type="scientific">Portunus trituberculatus</name>
    <name type="common">Swimming crab</name>
    <name type="synonym">Neptunus trituberculatus</name>
    <dbReference type="NCBI Taxonomy" id="210409"/>
    <lineage>
        <taxon>Eukaryota</taxon>
        <taxon>Metazoa</taxon>
        <taxon>Ecdysozoa</taxon>
        <taxon>Arthropoda</taxon>
        <taxon>Crustacea</taxon>
        <taxon>Multicrustacea</taxon>
        <taxon>Malacostraca</taxon>
        <taxon>Eumalacostraca</taxon>
        <taxon>Eucarida</taxon>
        <taxon>Decapoda</taxon>
        <taxon>Pleocyemata</taxon>
        <taxon>Brachyura</taxon>
        <taxon>Eubrachyura</taxon>
        <taxon>Portunoidea</taxon>
        <taxon>Portunidae</taxon>
        <taxon>Portuninae</taxon>
        <taxon>Portunus</taxon>
    </lineage>
</organism>
<comment type="caution">
    <text evidence="1">The sequence shown here is derived from an EMBL/GenBank/DDBJ whole genome shotgun (WGS) entry which is preliminary data.</text>
</comment>
<name>A0A5B7ENX3_PORTR</name>
<evidence type="ECO:0000313" key="1">
    <source>
        <dbReference type="EMBL" id="MPC34946.1"/>
    </source>
</evidence>
<dbReference type="EMBL" id="VSRR010003164">
    <property type="protein sequence ID" value="MPC34946.1"/>
    <property type="molecule type" value="Genomic_DNA"/>
</dbReference>
<dbReference type="Proteomes" id="UP000324222">
    <property type="component" value="Unassembled WGS sequence"/>
</dbReference>
<reference evidence="1 2" key="1">
    <citation type="submission" date="2019-05" db="EMBL/GenBank/DDBJ databases">
        <title>Another draft genome of Portunus trituberculatus and its Hox gene families provides insights of decapod evolution.</title>
        <authorList>
            <person name="Jeong J.-H."/>
            <person name="Song I."/>
            <person name="Kim S."/>
            <person name="Choi T."/>
            <person name="Kim D."/>
            <person name="Ryu S."/>
            <person name="Kim W."/>
        </authorList>
    </citation>
    <scope>NUCLEOTIDE SEQUENCE [LARGE SCALE GENOMIC DNA]</scope>
    <source>
        <tissue evidence="1">Muscle</tissue>
    </source>
</reference>
<dbReference type="AlphaFoldDB" id="A0A5B7ENX3"/>
<keyword evidence="2" id="KW-1185">Reference proteome</keyword>
<gene>
    <name evidence="1" type="ORF">E2C01_028350</name>
</gene>
<sequence>MTAFTRFSHTGSASSSFWNTKHTPLQVHQNKRTLPYIGPDSPNYLAHDTAITPDNHLTLNIGIEIQTCWDGLVVTEMD</sequence>
<proteinExistence type="predicted"/>
<protein>
    <submittedName>
        <fullName evidence="1">Uncharacterized protein</fullName>
    </submittedName>
</protein>
<evidence type="ECO:0000313" key="2">
    <source>
        <dbReference type="Proteomes" id="UP000324222"/>
    </source>
</evidence>